<dbReference type="SUPFAM" id="SSF55785">
    <property type="entry name" value="PYP-like sensor domain (PAS domain)"/>
    <property type="match status" value="1"/>
</dbReference>
<dbReference type="InterPro" id="IPR029787">
    <property type="entry name" value="Nucleotide_cyclase"/>
</dbReference>
<dbReference type="EMBL" id="JAJNOC010000002">
    <property type="protein sequence ID" value="MCD2516530.1"/>
    <property type="molecule type" value="Genomic_DNA"/>
</dbReference>
<comment type="catalytic activity">
    <reaction evidence="2">
        <text>2 GTP = 3',3'-c-di-GMP + 2 diphosphate</text>
        <dbReference type="Rhea" id="RHEA:24898"/>
        <dbReference type="ChEBI" id="CHEBI:33019"/>
        <dbReference type="ChEBI" id="CHEBI:37565"/>
        <dbReference type="ChEBI" id="CHEBI:58805"/>
        <dbReference type="EC" id="2.7.7.65"/>
    </reaction>
</comment>
<dbReference type="GO" id="GO:0052621">
    <property type="term" value="F:diguanylate cyclase activity"/>
    <property type="evidence" value="ECO:0007669"/>
    <property type="project" value="UniProtKB-EC"/>
</dbReference>
<dbReference type="Proteomes" id="UP001179361">
    <property type="component" value="Unassembled WGS sequence"/>
</dbReference>
<keyword evidence="6" id="KW-1185">Reference proteome</keyword>
<dbReference type="SUPFAM" id="SSF55073">
    <property type="entry name" value="Nucleotide cyclase"/>
    <property type="match status" value="1"/>
</dbReference>
<name>A0ABS8Q7C7_9BURK</name>
<dbReference type="Gene3D" id="3.30.70.270">
    <property type="match status" value="1"/>
</dbReference>
<dbReference type="InterPro" id="IPR050469">
    <property type="entry name" value="Diguanylate_Cyclase"/>
</dbReference>
<dbReference type="PROSITE" id="PS50113">
    <property type="entry name" value="PAC"/>
    <property type="match status" value="1"/>
</dbReference>
<dbReference type="InterPro" id="IPR000700">
    <property type="entry name" value="PAS-assoc_C"/>
</dbReference>
<keyword evidence="5" id="KW-0808">Transferase</keyword>
<evidence type="ECO:0000256" key="1">
    <source>
        <dbReference type="ARBA" id="ARBA00012528"/>
    </source>
</evidence>
<dbReference type="EC" id="2.7.7.65" evidence="1"/>
<comment type="caution">
    <text evidence="5">The sequence shown here is derived from an EMBL/GenBank/DDBJ whole genome shotgun (WGS) entry which is preliminary data.</text>
</comment>
<dbReference type="InterPro" id="IPR035965">
    <property type="entry name" value="PAS-like_dom_sf"/>
</dbReference>
<proteinExistence type="predicted"/>
<keyword evidence="5" id="KW-0548">Nucleotidyltransferase</keyword>
<dbReference type="PANTHER" id="PTHR45138:SF9">
    <property type="entry name" value="DIGUANYLATE CYCLASE DGCM-RELATED"/>
    <property type="match status" value="1"/>
</dbReference>
<dbReference type="InterPro" id="IPR000014">
    <property type="entry name" value="PAS"/>
</dbReference>
<dbReference type="PANTHER" id="PTHR45138">
    <property type="entry name" value="REGULATORY COMPONENTS OF SENSORY TRANSDUCTION SYSTEM"/>
    <property type="match status" value="1"/>
</dbReference>
<evidence type="ECO:0000313" key="6">
    <source>
        <dbReference type="Proteomes" id="UP001179361"/>
    </source>
</evidence>
<dbReference type="InterPro" id="IPR000160">
    <property type="entry name" value="GGDEF_dom"/>
</dbReference>
<dbReference type="PROSITE" id="PS50887">
    <property type="entry name" value="GGDEF"/>
    <property type="match status" value="1"/>
</dbReference>
<organism evidence="5 6">
    <name type="scientific">Massilia phyllostachyos</name>
    <dbReference type="NCBI Taxonomy" id="2898585"/>
    <lineage>
        <taxon>Bacteria</taxon>
        <taxon>Pseudomonadati</taxon>
        <taxon>Pseudomonadota</taxon>
        <taxon>Betaproteobacteria</taxon>
        <taxon>Burkholderiales</taxon>
        <taxon>Oxalobacteraceae</taxon>
        <taxon>Telluria group</taxon>
        <taxon>Massilia</taxon>
    </lineage>
</organism>
<evidence type="ECO:0000259" key="3">
    <source>
        <dbReference type="PROSITE" id="PS50113"/>
    </source>
</evidence>
<dbReference type="NCBIfam" id="TIGR00254">
    <property type="entry name" value="GGDEF"/>
    <property type="match status" value="1"/>
</dbReference>
<feature type="domain" description="GGDEF" evidence="4">
    <location>
        <begin position="310"/>
        <end position="443"/>
    </location>
</feature>
<evidence type="ECO:0000259" key="4">
    <source>
        <dbReference type="PROSITE" id="PS50887"/>
    </source>
</evidence>
<feature type="domain" description="PAC" evidence="3">
    <location>
        <begin position="220"/>
        <end position="278"/>
    </location>
</feature>
<reference evidence="5" key="1">
    <citation type="submission" date="2021-11" db="EMBL/GenBank/DDBJ databases">
        <title>The complete genome of Massilia sp sp. G4R7.</title>
        <authorList>
            <person name="Liu L."/>
            <person name="Yue J."/>
            <person name="Yuan J."/>
            <person name="Yang F."/>
            <person name="Li L."/>
        </authorList>
    </citation>
    <scope>NUCLEOTIDE SEQUENCE</scope>
    <source>
        <strain evidence="5">G4R7</strain>
    </source>
</reference>
<evidence type="ECO:0000256" key="2">
    <source>
        <dbReference type="ARBA" id="ARBA00034247"/>
    </source>
</evidence>
<dbReference type="Pfam" id="PF00990">
    <property type="entry name" value="GGDEF"/>
    <property type="match status" value="1"/>
</dbReference>
<dbReference type="NCBIfam" id="TIGR00229">
    <property type="entry name" value="sensory_box"/>
    <property type="match status" value="1"/>
</dbReference>
<protein>
    <recommendedName>
        <fullName evidence="1">diguanylate cyclase</fullName>
        <ecNumber evidence="1">2.7.7.65</ecNumber>
    </recommendedName>
</protein>
<dbReference type="Gene3D" id="3.30.450.20">
    <property type="entry name" value="PAS domain"/>
    <property type="match status" value="2"/>
</dbReference>
<dbReference type="InterPro" id="IPR043128">
    <property type="entry name" value="Rev_trsase/Diguanyl_cyclase"/>
</dbReference>
<accession>A0ABS8Q7C7</accession>
<sequence length="460" mass="50159">MSDQVTYPQDPHGGCEQLRAEHEALIQFLYLAPVGLVQADIDGAIVMMNPISAQLLMPLSRSGGLDNLFDALDSVAPDLRYLCDQYALPSGKICDGLHVHLNAGAPGKKLPQILSVTLLKLDATRLMAVIDDVTMQVRRERQLRHNDAWLNAILTGITDYALVGLDARGAVTEWNPSIGRVTGFGQDAVGQPYSIFYPQDAMTQEHLLDRLRDADKDGWSMDEGKRVRADGSAFWGSAMIAPLPDRDAVDGEEPDGPAYCLILRDITDKREAIERRRREAFGDHLTGLANRRAFFESAEQELVHSRAAPRPTAVIAFDADHFKAINDRHGHPGGDAVLQHLAAILAETFREVDVVARIGGEEFAVLLPSTDLPRAAVVAERLRAIVASSSVHFEGARIHYTVSAGVACVLDGEGGIDLLLKRADQALYAAKRAGRNRVERWRAELSAVPIHPAEGGRDAA</sequence>
<dbReference type="SMART" id="SM00267">
    <property type="entry name" value="GGDEF"/>
    <property type="match status" value="1"/>
</dbReference>
<gene>
    <name evidence="5" type="ORF">LQ564_09435</name>
</gene>
<dbReference type="RefSeq" id="WP_231057845.1">
    <property type="nucleotide sequence ID" value="NZ_JAJNOC010000002.1"/>
</dbReference>
<evidence type="ECO:0000313" key="5">
    <source>
        <dbReference type="EMBL" id="MCD2516530.1"/>
    </source>
</evidence>
<dbReference type="CDD" id="cd01949">
    <property type="entry name" value="GGDEF"/>
    <property type="match status" value="1"/>
</dbReference>